<protein>
    <submittedName>
        <fullName evidence="1">Uncharacterized protein</fullName>
    </submittedName>
</protein>
<gene>
    <name evidence="1" type="ORF">CXB51_018825</name>
</gene>
<sequence>MMTLTSLCSPALEKTGSSTTTLILIGSCSVKGNFAFQPLENQLHYGCE</sequence>
<name>A0A8J5YPM4_9ROSI</name>
<evidence type="ECO:0000313" key="2">
    <source>
        <dbReference type="Proteomes" id="UP000701853"/>
    </source>
</evidence>
<reference evidence="1 2" key="1">
    <citation type="journal article" date="2021" name="bioRxiv">
        <title>The Gossypium anomalum genome as a resource for cotton improvement and evolutionary analysis of hybrid incompatibility.</title>
        <authorList>
            <person name="Grover C.E."/>
            <person name="Yuan D."/>
            <person name="Arick M.A."/>
            <person name="Miller E.R."/>
            <person name="Hu G."/>
            <person name="Peterson D.G."/>
            <person name="Wendel J.F."/>
            <person name="Udall J.A."/>
        </authorList>
    </citation>
    <scope>NUCLEOTIDE SEQUENCE [LARGE SCALE GENOMIC DNA]</scope>
    <source>
        <strain evidence="1">JFW-Udall</strain>
        <tissue evidence="1">Leaf</tissue>
    </source>
</reference>
<dbReference type="EMBL" id="JAHUZN010000007">
    <property type="protein sequence ID" value="KAG8487843.1"/>
    <property type="molecule type" value="Genomic_DNA"/>
</dbReference>
<dbReference type="AlphaFoldDB" id="A0A8J5YPM4"/>
<organism evidence="1 2">
    <name type="scientific">Gossypium anomalum</name>
    <dbReference type="NCBI Taxonomy" id="47600"/>
    <lineage>
        <taxon>Eukaryota</taxon>
        <taxon>Viridiplantae</taxon>
        <taxon>Streptophyta</taxon>
        <taxon>Embryophyta</taxon>
        <taxon>Tracheophyta</taxon>
        <taxon>Spermatophyta</taxon>
        <taxon>Magnoliopsida</taxon>
        <taxon>eudicotyledons</taxon>
        <taxon>Gunneridae</taxon>
        <taxon>Pentapetalae</taxon>
        <taxon>rosids</taxon>
        <taxon>malvids</taxon>
        <taxon>Malvales</taxon>
        <taxon>Malvaceae</taxon>
        <taxon>Malvoideae</taxon>
        <taxon>Gossypium</taxon>
    </lineage>
</organism>
<keyword evidence="2" id="KW-1185">Reference proteome</keyword>
<evidence type="ECO:0000313" key="1">
    <source>
        <dbReference type="EMBL" id="KAG8487843.1"/>
    </source>
</evidence>
<proteinExistence type="predicted"/>
<accession>A0A8J5YPM4</accession>
<comment type="caution">
    <text evidence="1">The sequence shown here is derived from an EMBL/GenBank/DDBJ whole genome shotgun (WGS) entry which is preliminary data.</text>
</comment>
<dbReference type="Proteomes" id="UP000701853">
    <property type="component" value="Chromosome 7"/>
</dbReference>